<dbReference type="Pfam" id="PF00664">
    <property type="entry name" value="ABC_membrane"/>
    <property type="match status" value="1"/>
</dbReference>
<dbReference type="InterPro" id="IPR036640">
    <property type="entry name" value="ABC1_TM_sf"/>
</dbReference>
<evidence type="ECO:0000313" key="8">
    <source>
        <dbReference type="EMBL" id="RST62065.1"/>
    </source>
</evidence>
<evidence type="ECO:0000256" key="4">
    <source>
        <dbReference type="ARBA" id="ARBA00022989"/>
    </source>
</evidence>
<dbReference type="GO" id="GO:0015421">
    <property type="term" value="F:ABC-type oligopeptide transporter activity"/>
    <property type="evidence" value="ECO:0007669"/>
    <property type="project" value="TreeGrafter"/>
</dbReference>
<name>A0A3R9Y673_9RICK</name>
<evidence type="ECO:0000259" key="7">
    <source>
        <dbReference type="PROSITE" id="PS50929"/>
    </source>
</evidence>
<dbReference type="PANTHER" id="PTHR43394">
    <property type="entry name" value="ATP-DEPENDENT PERMEASE MDL1, MITOCHONDRIAL"/>
    <property type="match status" value="1"/>
</dbReference>
<evidence type="ECO:0000313" key="9">
    <source>
        <dbReference type="Proteomes" id="UP000279470"/>
    </source>
</evidence>
<dbReference type="NCBIfam" id="TIGR01842">
    <property type="entry name" value="type_I_sec_PrtD"/>
    <property type="match status" value="1"/>
</dbReference>
<dbReference type="GO" id="GO:0005886">
    <property type="term" value="C:plasma membrane"/>
    <property type="evidence" value="ECO:0007669"/>
    <property type="project" value="UniProtKB-SubCell"/>
</dbReference>
<dbReference type="Gene3D" id="3.40.50.300">
    <property type="entry name" value="P-loop containing nucleotide triphosphate hydrolases"/>
    <property type="match status" value="1"/>
</dbReference>
<feature type="transmembrane region" description="Helical" evidence="6">
    <location>
        <begin position="27"/>
        <end position="50"/>
    </location>
</feature>
<comment type="subcellular location">
    <subcellularLocation>
        <location evidence="1">Cell membrane</location>
        <topology evidence="1">Multi-pass membrane protein</topology>
    </subcellularLocation>
</comment>
<dbReference type="InterPro" id="IPR039421">
    <property type="entry name" value="Type_1_exporter"/>
</dbReference>
<evidence type="ECO:0000256" key="6">
    <source>
        <dbReference type="SAM" id="Phobius"/>
    </source>
</evidence>
<dbReference type="Proteomes" id="UP000279470">
    <property type="component" value="Unassembled WGS sequence"/>
</dbReference>
<keyword evidence="4 6" id="KW-1133">Transmembrane helix</keyword>
<dbReference type="PANTHER" id="PTHR43394:SF1">
    <property type="entry name" value="ATP-BINDING CASSETTE SUB-FAMILY B MEMBER 10, MITOCHONDRIAL"/>
    <property type="match status" value="1"/>
</dbReference>
<sequence>MQNNFNNEIPNNPLKEALLSCKVMIKFVLLFGCLINLLMLSTPLFSMQVLDRVLGSQNTNTLLMLTLVIILALSLLGIIQAARAFAMNKMGSWLENKLSETVFSNSIKLSLESKAMANSQQLRDLQTVKTFLTSPGLISIMDMPWAIIFIIVLFILHTSIGFLALIAGTVLIVFGIIADRSTKPLIEMNNENFIKSMRQVDQSTRNAEVIEVMGMKDNIISSWQKMNQEVQKTQNLVTKRQAIFMEITKFFRLVIQISVTALGAYLVIQGQITSGTIIASSSLVGRALAPFEAAINSWKGFVTCRKSYERLTKSFTRYKNDSDKMSLPHPEGEIDVENVYFAPPGIPKHILKGINFSLKKGEVLAIIGPSASGKTTLAKLLVGIANPSIGTVRIDGASLKDWKKEELGPHVGYLPQDVELFSGTVKENIARMHSDTHYEDVVVAAQLAGVHDMILQLPQGYDSSVGLDGSMLSGGQKQRIGLARTFYG</sequence>
<dbReference type="SUPFAM" id="SSF90123">
    <property type="entry name" value="ABC transporter transmembrane region"/>
    <property type="match status" value="1"/>
</dbReference>
<keyword evidence="5 6" id="KW-0472">Membrane</keyword>
<dbReference type="RefSeq" id="WP_126045268.1">
    <property type="nucleotide sequence ID" value="NZ_RXFM01000125.1"/>
</dbReference>
<dbReference type="GO" id="GO:0030256">
    <property type="term" value="C:type I protein secretion system complex"/>
    <property type="evidence" value="ECO:0007669"/>
    <property type="project" value="InterPro"/>
</dbReference>
<dbReference type="Gene3D" id="1.20.1560.10">
    <property type="entry name" value="ABC transporter type 1, transmembrane domain"/>
    <property type="match status" value="1"/>
</dbReference>
<comment type="caution">
    <text evidence="8">The sequence shown here is derived from an EMBL/GenBank/DDBJ whole genome shotgun (WGS) entry which is preliminary data.</text>
</comment>
<dbReference type="EMBL" id="RXFM01000125">
    <property type="protein sequence ID" value="RST62065.1"/>
    <property type="molecule type" value="Genomic_DNA"/>
</dbReference>
<dbReference type="InterPro" id="IPR027417">
    <property type="entry name" value="P-loop_NTPase"/>
</dbReference>
<dbReference type="GO" id="GO:0016887">
    <property type="term" value="F:ATP hydrolysis activity"/>
    <property type="evidence" value="ECO:0007669"/>
    <property type="project" value="InterPro"/>
</dbReference>
<dbReference type="AlphaFoldDB" id="A0A3R9Y673"/>
<feature type="transmembrane region" description="Helical" evidence="6">
    <location>
        <begin position="250"/>
        <end position="268"/>
    </location>
</feature>
<comment type="similarity">
    <text evidence="2">Belongs to the ABC transporter superfamily.</text>
</comment>
<reference evidence="9" key="1">
    <citation type="submission" date="2018-11" db="EMBL/GenBank/DDBJ databases">
        <title>Phylogenetic, genomic, and biogeographic characterization of a novel and ubiquitous marine invertebrate-associated Rickettsiales parasite, Candidatus Marinoinvertebrata rohwerii, gen. nov., sp. nov.</title>
        <authorList>
            <person name="Klinges J.G."/>
            <person name="Rosales S.M."/>
            <person name="Mcminds R."/>
            <person name="Shaver E.C."/>
            <person name="Shantz A."/>
            <person name="Peters E.C."/>
            <person name="Burkepile D.E."/>
            <person name="Silliman B.R."/>
            <person name="Vega Thurber R.L."/>
        </authorList>
    </citation>
    <scope>NUCLEOTIDE SEQUENCE [LARGE SCALE GENOMIC DNA]</scope>
    <source>
        <strain evidence="9">a_cerv_44</strain>
    </source>
</reference>
<organism evidence="8 9">
    <name type="scientific">Candidatus Aquarickettsia rohweri</name>
    <dbReference type="NCBI Taxonomy" id="2602574"/>
    <lineage>
        <taxon>Bacteria</taxon>
        <taxon>Pseudomonadati</taxon>
        <taxon>Pseudomonadota</taxon>
        <taxon>Alphaproteobacteria</taxon>
        <taxon>Rickettsiales</taxon>
        <taxon>Candidatus Midichloriaceae</taxon>
        <taxon>Candidatus Aquarickettsia</taxon>
    </lineage>
</organism>
<evidence type="ECO:0000256" key="3">
    <source>
        <dbReference type="ARBA" id="ARBA00022692"/>
    </source>
</evidence>
<dbReference type="OrthoDB" id="5288404at2"/>
<keyword evidence="9" id="KW-1185">Reference proteome</keyword>
<dbReference type="InterPro" id="IPR011527">
    <property type="entry name" value="ABC1_TM_dom"/>
</dbReference>
<accession>A0A3R9Y673</accession>
<proteinExistence type="inferred from homology"/>
<feature type="domain" description="ABC transmembrane type-1" evidence="7">
    <location>
        <begin position="27"/>
        <end position="303"/>
    </location>
</feature>
<dbReference type="InterPro" id="IPR003439">
    <property type="entry name" value="ABC_transporter-like_ATP-bd"/>
</dbReference>
<protein>
    <submittedName>
        <fullName evidence="8">Type I secretion system permease/ATPase</fullName>
    </submittedName>
</protein>
<evidence type="ECO:0000256" key="2">
    <source>
        <dbReference type="ARBA" id="ARBA00005417"/>
    </source>
</evidence>
<gene>
    <name evidence="8" type="ORF">EIC27_06640</name>
</gene>
<dbReference type="SUPFAM" id="SSF52540">
    <property type="entry name" value="P-loop containing nucleoside triphosphate hydrolases"/>
    <property type="match status" value="1"/>
</dbReference>
<dbReference type="Pfam" id="PF00005">
    <property type="entry name" value="ABC_tran"/>
    <property type="match status" value="1"/>
</dbReference>
<feature type="transmembrane region" description="Helical" evidence="6">
    <location>
        <begin position="62"/>
        <end position="86"/>
    </location>
</feature>
<dbReference type="GO" id="GO:0030253">
    <property type="term" value="P:protein secretion by the type I secretion system"/>
    <property type="evidence" value="ECO:0007669"/>
    <property type="project" value="InterPro"/>
</dbReference>
<keyword evidence="3 6" id="KW-0812">Transmembrane</keyword>
<evidence type="ECO:0000256" key="5">
    <source>
        <dbReference type="ARBA" id="ARBA00023136"/>
    </source>
</evidence>
<evidence type="ECO:0000256" key="1">
    <source>
        <dbReference type="ARBA" id="ARBA00004651"/>
    </source>
</evidence>
<dbReference type="PROSITE" id="PS50929">
    <property type="entry name" value="ABC_TM1F"/>
    <property type="match status" value="1"/>
</dbReference>
<feature type="transmembrane region" description="Helical" evidence="6">
    <location>
        <begin position="145"/>
        <end position="178"/>
    </location>
</feature>
<dbReference type="InterPro" id="IPR010128">
    <property type="entry name" value="ATPase_T1SS_PrtD-like"/>
</dbReference>
<feature type="non-terminal residue" evidence="8">
    <location>
        <position position="488"/>
    </location>
</feature>
<dbReference type="GO" id="GO:0005524">
    <property type="term" value="F:ATP binding"/>
    <property type="evidence" value="ECO:0007669"/>
    <property type="project" value="InterPro"/>
</dbReference>